<evidence type="ECO:0000256" key="1">
    <source>
        <dbReference type="SAM" id="MobiDB-lite"/>
    </source>
</evidence>
<name>A0ABV7MT48_9HYPH</name>
<accession>A0ABV7MT48</accession>
<sequence>MIRFKNIMSQTLSAIGRQVVAKITKRVADPPEPRSPEAADTAVNKQAVDTTASESLVEFGASNSETNSWLIRETPAGQDIHVYHMRKWNSVQREAAALKAQRLSNSDASVNRDSARDPKSVRRRYIEAGNEVAPDEDVDHIRDLQLNGSEELSNLAALDRSVNRSFGPQIRHRIKDLPHGARINKVTIGDR</sequence>
<comment type="caution">
    <text evidence="2">The sequence shown here is derived from an EMBL/GenBank/DDBJ whole genome shotgun (WGS) entry which is preliminary data.</text>
</comment>
<dbReference type="EMBL" id="JBHRVD010000001">
    <property type="protein sequence ID" value="MFC3324257.1"/>
    <property type="molecule type" value="Genomic_DNA"/>
</dbReference>
<feature type="compositionally biased region" description="Basic and acidic residues" evidence="1">
    <location>
        <begin position="27"/>
        <end position="37"/>
    </location>
</feature>
<dbReference type="RefSeq" id="WP_378980995.1">
    <property type="nucleotide sequence ID" value="NZ_JBHRVD010000001.1"/>
</dbReference>
<protein>
    <recommendedName>
        <fullName evidence="4">HNH endonuclease</fullName>
    </recommendedName>
</protein>
<proteinExistence type="predicted"/>
<gene>
    <name evidence="2" type="ORF">ACFOJ9_21190</name>
</gene>
<evidence type="ECO:0000313" key="2">
    <source>
        <dbReference type="EMBL" id="MFC3324257.1"/>
    </source>
</evidence>
<keyword evidence="3" id="KW-1185">Reference proteome</keyword>
<organism evidence="2 3">
    <name type="scientific">Mesorhizobium cantuariense</name>
    <dbReference type="NCBI Taxonomy" id="1300275"/>
    <lineage>
        <taxon>Bacteria</taxon>
        <taxon>Pseudomonadati</taxon>
        <taxon>Pseudomonadota</taxon>
        <taxon>Alphaproteobacteria</taxon>
        <taxon>Hyphomicrobiales</taxon>
        <taxon>Phyllobacteriaceae</taxon>
        <taxon>Mesorhizobium</taxon>
    </lineage>
</organism>
<evidence type="ECO:0008006" key="4">
    <source>
        <dbReference type="Google" id="ProtNLM"/>
    </source>
</evidence>
<feature type="region of interest" description="Disordered" evidence="1">
    <location>
        <begin position="27"/>
        <end position="47"/>
    </location>
</feature>
<reference evidence="3" key="1">
    <citation type="journal article" date="2019" name="Int. J. Syst. Evol. Microbiol.">
        <title>The Global Catalogue of Microorganisms (GCM) 10K type strain sequencing project: providing services to taxonomists for standard genome sequencing and annotation.</title>
        <authorList>
            <consortium name="The Broad Institute Genomics Platform"/>
            <consortium name="The Broad Institute Genome Sequencing Center for Infectious Disease"/>
            <person name="Wu L."/>
            <person name="Ma J."/>
        </authorList>
    </citation>
    <scope>NUCLEOTIDE SEQUENCE [LARGE SCALE GENOMIC DNA]</scope>
    <source>
        <strain evidence="3">ICMP 19515</strain>
    </source>
</reference>
<evidence type="ECO:0000313" key="3">
    <source>
        <dbReference type="Proteomes" id="UP001595648"/>
    </source>
</evidence>
<dbReference type="Proteomes" id="UP001595648">
    <property type="component" value="Unassembled WGS sequence"/>
</dbReference>